<dbReference type="GeneTree" id="ENSGT01140000282530"/>
<dbReference type="GeneID" id="100090597"/>
<proteinExistence type="inferred from homology"/>
<dbReference type="PRINTS" id="PR00237">
    <property type="entry name" value="GPCRRHODOPSN"/>
</dbReference>
<dbReference type="FunCoup" id="F6U874">
    <property type="interactions" value="66"/>
</dbReference>
<keyword evidence="4 13" id="KW-0812">Transmembrane</keyword>
<dbReference type="GO" id="GO:0038036">
    <property type="term" value="F:sphingosine-1-phosphate receptor activity"/>
    <property type="evidence" value="ECO:0000318"/>
    <property type="project" value="GO_Central"/>
</dbReference>
<dbReference type="AlphaFoldDB" id="F6U874"/>
<keyword evidence="3" id="KW-0597">Phosphoprotein</keyword>
<dbReference type="PANTHER" id="PTHR22750">
    <property type="entry name" value="G-PROTEIN COUPLED RECEPTOR"/>
    <property type="match status" value="1"/>
</dbReference>
<dbReference type="GO" id="GO:0040020">
    <property type="term" value="P:regulation of meiotic nuclear division"/>
    <property type="evidence" value="ECO:0007669"/>
    <property type="project" value="Ensembl"/>
</dbReference>
<dbReference type="InterPro" id="IPR017452">
    <property type="entry name" value="GPCR_Rhodpsn_7TM"/>
</dbReference>
<dbReference type="PROSITE" id="PS50262">
    <property type="entry name" value="G_PROTEIN_RECEP_F1_2"/>
    <property type="match status" value="1"/>
</dbReference>
<dbReference type="GO" id="GO:0005886">
    <property type="term" value="C:plasma membrane"/>
    <property type="evidence" value="ECO:0000318"/>
    <property type="project" value="GO_Central"/>
</dbReference>
<feature type="domain" description="G-protein coupled receptors family 1 profile" evidence="15">
    <location>
        <begin position="54"/>
        <end position="294"/>
    </location>
</feature>
<dbReference type="SUPFAM" id="SSF81321">
    <property type="entry name" value="Family A G protein-coupled receptor-like"/>
    <property type="match status" value="1"/>
</dbReference>
<keyword evidence="10" id="KW-0325">Glycoprotein</keyword>
<dbReference type="RefSeq" id="XP_028936220.1">
    <property type="nucleotide sequence ID" value="XM_029080387.1"/>
</dbReference>
<feature type="transmembrane region" description="Helical" evidence="14">
    <location>
        <begin position="275"/>
        <end position="296"/>
    </location>
</feature>
<dbReference type="GO" id="GO:0120162">
    <property type="term" value="P:positive regulation of cold-induced thermogenesis"/>
    <property type="evidence" value="ECO:0007669"/>
    <property type="project" value="Ensembl"/>
</dbReference>
<feature type="transmembrane region" description="Helical" evidence="14">
    <location>
        <begin position="37"/>
        <end position="65"/>
    </location>
</feature>
<dbReference type="HOGENOM" id="CLU_065071_0_0_1"/>
<evidence type="ECO:0000256" key="11">
    <source>
        <dbReference type="ARBA" id="ARBA00023224"/>
    </source>
</evidence>
<feature type="transmembrane region" description="Helical" evidence="14">
    <location>
        <begin position="72"/>
        <end position="95"/>
    </location>
</feature>
<dbReference type="Ensembl" id="ENSOANT00000004545.2">
    <property type="protein sequence ID" value="ENSOANP00000004544.2"/>
    <property type="gene ID" value="ENSOANG00000002859.2"/>
</dbReference>
<keyword evidence="6 13" id="KW-0297">G-protein coupled receptor</keyword>
<evidence type="ECO:0000256" key="9">
    <source>
        <dbReference type="ARBA" id="ARBA00023170"/>
    </source>
</evidence>
<organism evidence="16 17">
    <name type="scientific">Ornithorhynchus anatinus</name>
    <name type="common">Duckbill platypus</name>
    <dbReference type="NCBI Taxonomy" id="9258"/>
    <lineage>
        <taxon>Eukaryota</taxon>
        <taxon>Metazoa</taxon>
        <taxon>Chordata</taxon>
        <taxon>Craniata</taxon>
        <taxon>Vertebrata</taxon>
        <taxon>Euteleostomi</taxon>
        <taxon>Mammalia</taxon>
        <taxon>Monotremata</taxon>
        <taxon>Ornithorhynchidae</taxon>
        <taxon>Ornithorhynchus</taxon>
    </lineage>
</organism>
<sequence length="328" mass="34743">MTAEGPPGRFVGGNGTGGDGAGEGLGLASADPSRTGLYGWDVALCVSGTVVSCENALVVAVLLGTPTFRAPMFLLIGSLAAADLLAGLGLVLHFASKYCLPFPQLRLVLVGLLVTAFTASINSLLAIAVDRYLSLYNALTYYSEGTVTRTHAMLLLAWGGALGLGLLPVLGWNCLDDLASCGVVCPLTKGHLVLLSASFFVVFALMLHLYARICRIVCRHAQQIALQRHLLATSHYVTTRKGIATLAVILGTFATCWVPFAVYCLLGDATYPPRYAYLTLLPATCNSVVNPVIYAFRQREIQKVLWAVCCCCCCSAKAPFGSRSPSDV</sequence>
<keyword evidence="17" id="KW-1185">Reference proteome</keyword>
<dbReference type="eggNOG" id="KOG3656">
    <property type="taxonomic scope" value="Eukaryota"/>
</dbReference>
<gene>
    <name evidence="16" type="primary">GPR3</name>
</gene>
<dbReference type="Pfam" id="PF00001">
    <property type="entry name" value="7tm_1"/>
    <property type="match status" value="1"/>
</dbReference>
<reference evidence="16" key="1">
    <citation type="submission" date="2025-08" db="UniProtKB">
        <authorList>
            <consortium name="Ensembl"/>
        </authorList>
    </citation>
    <scope>IDENTIFICATION</scope>
    <source>
        <strain evidence="16">Glennie</strain>
    </source>
</reference>
<evidence type="ECO:0000256" key="2">
    <source>
        <dbReference type="ARBA" id="ARBA00022475"/>
    </source>
</evidence>
<keyword evidence="11 13" id="KW-0807">Transducer</keyword>
<dbReference type="GO" id="GO:0007189">
    <property type="term" value="P:adenylate cyclase-activating G protein-coupled receptor signaling pathway"/>
    <property type="evidence" value="ECO:0000318"/>
    <property type="project" value="GO_Central"/>
</dbReference>
<evidence type="ECO:0000259" key="15">
    <source>
        <dbReference type="PROSITE" id="PS50262"/>
    </source>
</evidence>
<feature type="transmembrane region" description="Helical" evidence="14">
    <location>
        <begin position="192"/>
        <end position="211"/>
    </location>
</feature>
<keyword evidence="9 13" id="KW-0675">Receptor</keyword>
<evidence type="ECO:0000256" key="6">
    <source>
        <dbReference type="ARBA" id="ARBA00023040"/>
    </source>
</evidence>
<evidence type="ECO:0000256" key="10">
    <source>
        <dbReference type="ARBA" id="ARBA00023180"/>
    </source>
</evidence>
<dbReference type="OMA" id="FRTPMFL"/>
<evidence type="ECO:0000313" key="16">
    <source>
        <dbReference type="Ensembl" id="ENSOANP00000004544.2"/>
    </source>
</evidence>
<comment type="subcellular location">
    <subcellularLocation>
        <location evidence="1">Cell membrane</location>
        <topology evidence="1">Multi-pass membrane protein</topology>
    </subcellularLocation>
</comment>
<dbReference type="CTD" id="2827"/>
<dbReference type="Gene3D" id="1.20.1070.10">
    <property type="entry name" value="Rhodopsin 7-helix transmembrane proteins"/>
    <property type="match status" value="1"/>
</dbReference>
<comment type="similarity">
    <text evidence="13">Belongs to the G-protein coupled receptor 1 family.</text>
</comment>
<protein>
    <submittedName>
        <fullName evidence="16">G protein-coupled receptor 3</fullName>
    </submittedName>
</protein>
<evidence type="ECO:0000256" key="8">
    <source>
        <dbReference type="ARBA" id="ARBA00023139"/>
    </source>
</evidence>
<keyword evidence="7 14" id="KW-0472">Membrane</keyword>
<dbReference type="PRINTS" id="PR00644">
    <property type="entry name" value="GPRORPHANR"/>
</dbReference>
<keyword evidence="5 14" id="KW-1133">Transmembrane helix</keyword>
<dbReference type="InterPro" id="IPR000723">
    <property type="entry name" value="GPR_3/6/12_orphan"/>
</dbReference>
<feature type="transmembrane region" description="Helical" evidence="14">
    <location>
        <begin position="150"/>
        <end position="172"/>
    </location>
</feature>
<dbReference type="InterPro" id="IPR000276">
    <property type="entry name" value="GPCR_Rhodpsn"/>
</dbReference>
<feature type="transmembrane region" description="Helical" evidence="14">
    <location>
        <begin position="243"/>
        <end position="263"/>
    </location>
</feature>
<evidence type="ECO:0000256" key="14">
    <source>
        <dbReference type="SAM" id="Phobius"/>
    </source>
</evidence>
<evidence type="ECO:0000313" key="17">
    <source>
        <dbReference type="Proteomes" id="UP000002279"/>
    </source>
</evidence>
<evidence type="ECO:0000256" key="1">
    <source>
        <dbReference type="ARBA" id="ARBA00004651"/>
    </source>
</evidence>
<evidence type="ECO:0000256" key="7">
    <source>
        <dbReference type="ARBA" id="ARBA00023136"/>
    </source>
</evidence>
<evidence type="ECO:0000256" key="5">
    <source>
        <dbReference type="ARBA" id="ARBA00022989"/>
    </source>
</evidence>
<dbReference type="GO" id="GO:0005737">
    <property type="term" value="C:cytoplasm"/>
    <property type="evidence" value="ECO:0000318"/>
    <property type="project" value="GO_Central"/>
</dbReference>
<evidence type="ECO:0000256" key="4">
    <source>
        <dbReference type="ARBA" id="ARBA00022692"/>
    </source>
</evidence>
<evidence type="ECO:0000256" key="12">
    <source>
        <dbReference type="ARBA" id="ARBA00023288"/>
    </source>
</evidence>
<keyword evidence="8" id="KW-0564">Palmitate</keyword>
<name>F6U874_ORNAN</name>
<dbReference type="PROSITE" id="PS00237">
    <property type="entry name" value="G_PROTEIN_RECEP_F1_1"/>
    <property type="match status" value="1"/>
</dbReference>
<evidence type="ECO:0000256" key="13">
    <source>
        <dbReference type="RuleBase" id="RU000688"/>
    </source>
</evidence>
<dbReference type="STRING" id="9258.ENSOANP00000004544"/>
<dbReference type="InParanoid" id="F6U874"/>
<keyword evidence="2" id="KW-1003">Cell membrane</keyword>
<reference evidence="16" key="2">
    <citation type="submission" date="2025-09" db="UniProtKB">
        <authorList>
            <consortium name="Ensembl"/>
        </authorList>
    </citation>
    <scope>IDENTIFICATION</scope>
    <source>
        <strain evidence="16">Glennie</strain>
    </source>
</reference>
<dbReference type="Bgee" id="ENSOANG00000002859">
    <property type="expression patterns" value="Expressed in brain and 4 other cell types or tissues"/>
</dbReference>
<dbReference type="Proteomes" id="UP000002279">
    <property type="component" value="Unplaced"/>
</dbReference>
<feature type="transmembrane region" description="Helical" evidence="14">
    <location>
        <begin position="107"/>
        <end position="129"/>
    </location>
</feature>
<evidence type="ECO:0000256" key="3">
    <source>
        <dbReference type="ARBA" id="ARBA00022553"/>
    </source>
</evidence>
<accession>F6U874</accession>
<keyword evidence="12" id="KW-0449">Lipoprotein</keyword>